<accession>A0A3G5A3B9</accession>
<evidence type="ECO:0008006" key="2">
    <source>
        <dbReference type="Google" id="ProtNLM"/>
    </source>
</evidence>
<proteinExistence type="predicted"/>
<dbReference type="InterPro" id="IPR032675">
    <property type="entry name" value="LRR_dom_sf"/>
</dbReference>
<reference evidence="1" key="1">
    <citation type="submission" date="2018-10" db="EMBL/GenBank/DDBJ databases">
        <title>Hidden diversity of soil giant viruses.</title>
        <authorList>
            <person name="Schulz F."/>
            <person name="Alteio L."/>
            <person name="Goudeau D."/>
            <person name="Ryan E.M."/>
            <person name="Malmstrom R.R."/>
            <person name="Blanchard J."/>
            <person name="Woyke T."/>
        </authorList>
    </citation>
    <scope>NUCLEOTIDE SEQUENCE</scope>
    <source>
        <strain evidence="1">HAV1</strain>
    </source>
</reference>
<gene>
    <name evidence="1" type="ORF">Harvfovirus55_5</name>
</gene>
<dbReference type="EMBL" id="MK072297">
    <property type="protein sequence ID" value="AYV81716.1"/>
    <property type="molecule type" value="Genomic_DNA"/>
</dbReference>
<sequence>MEVFFSSCPVQGVIYYLDLYEAFNFRQVNRFCCKQTRIAVRLGVVFSSWDRGIKLSEIYPNIRLKAINLQRSMEKENKELPLIGAFYQDVANPTFPMEKFFMDQTKLNAISISLSTYENIPFHIFAMMPNLCHLHLDLTSISHSDLDSAALFLLPNLTYLDLRSRATTDIESLPWLNKCSNLVTLSLNLPDLKEISIKALTKLTDLNLFKRITLNSDFDLPNLKKLIISNDSFFEETYYSMIQRVSTLCLLTLNVKQLELTNLETLFLGNCTIDKSFHLSLFSRLTFLRLCLQNDLDLSSLNVLSSLRKLEINTCAYGDREIGELRHIRELSISNAGNLSLNCFEGMKGLEILEVHDAVDFLKGDIRNLIQLGKLVVENCSVDHKGEILKLTNLTSLWCVNVMFDERELERLSRLKEFGQFVDGKAARRKDYMNLIRRGVRLV</sequence>
<evidence type="ECO:0000313" key="1">
    <source>
        <dbReference type="EMBL" id="AYV81716.1"/>
    </source>
</evidence>
<organism evidence="1">
    <name type="scientific">Harvfovirus sp</name>
    <dbReference type="NCBI Taxonomy" id="2487768"/>
    <lineage>
        <taxon>Viruses</taxon>
        <taxon>Varidnaviria</taxon>
        <taxon>Bamfordvirae</taxon>
        <taxon>Nucleocytoviricota</taxon>
        <taxon>Megaviricetes</taxon>
        <taxon>Imitervirales</taxon>
        <taxon>Mimiviridae</taxon>
        <taxon>Klosneuvirinae</taxon>
    </lineage>
</organism>
<dbReference type="SUPFAM" id="SSF52058">
    <property type="entry name" value="L domain-like"/>
    <property type="match status" value="1"/>
</dbReference>
<dbReference type="Gene3D" id="3.80.10.10">
    <property type="entry name" value="Ribonuclease Inhibitor"/>
    <property type="match status" value="2"/>
</dbReference>
<protein>
    <recommendedName>
        <fullName evidence="2">Leucine-rich repeat protein</fullName>
    </recommendedName>
</protein>
<name>A0A3G5A3B9_9VIRU</name>